<evidence type="ECO:0000256" key="1">
    <source>
        <dbReference type="ARBA" id="ARBA00023002"/>
    </source>
</evidence>
<name>A0A1I0SLE5_9SPHI</name>
<dbReference type="OrthoDB" id="9787435at2"/>
<dbReference type="CDD" id="cd05289">
    <property type="entry name" value="MDR_like_2"/>
    <property type="match status" value="1"/>
</dbReference>
<dbReference type="GO" id="GO:0008270">
    <property type="term" value="F:zinc ion binding"/>
    <property type="evidence" value="ECO:0007669"/>
    <property type="project" value="InterPro"/>
</dbReference>
<sequence>MKAVRIHEYGGPEVLSIDEIPIPQPAPDEVLIKVHSTSVNPVDWKIREGQRKDKFSAKLPLTLGWDVSGTVEEIGEKVSAFKKGDEVYGRPDPTKNGAYAEYIVVKANIISLKPTSIGHTEAAAVPLAGLTAWQGLFDHGLLKSGQKVLIHAAAGGVGTYAVQFAKWKGAYVIGTASDTNTDFLKRLGVDEVIDYKMEDFESVVKDVDLVLDTVGKETQLKSLNILKEGGRVITTLMPEFVAEAKVKKVHLIGFMAQSIPAQLTEIAGLIDSGKVKPIIDKVLPFTSAKQAQMESEQGHTRGKIVLQVI</sequence>
<dbReference type="InterPro" id="IPR020843">
    <property type="entry name" value="ER"/>
</dbReference>
<protein>
    <submittedName>
        <fullName evidence="3">NADPH:quinone reductase</fullName>
    </submittedName>
</protein>
<dbReference type="EMBL" id="FOJM01000002">
    <property type="protein sequence ID" value="SFA40309.1"/>
    <property type="molecule type" value="Genomic_DNA"/>
</dbReference>
<dbReference type="InterPro" id="IPR011032">
    <property type="entry name" value="GroES-like_sf"/>
</dbReference>
<dbReference type="SMART" id="SM00829">
    <property type="entry name" value="PKS_ER"/>
    <property type="match status" value="1"/>
</dbReference>
<dbReference type="Proteomes" id="UP000198836">
    <property type="component" value="Unassembled WGS sequence"/>
</dbReference>
<dbReference type="STRING" id="332999.SAMN04488511_10233"/>
<dbReference type="Pfam" id="PF08240">
    <property type="entry name" value="ADH_N"/>
    <property type="match status" value="1"/>
</dbReference>
<dbReference type="SUPFAM" id="SSF50129">
    <property type="entry name" value="GroES-like"/>
    <property type="match status" value="1"/>
</dbReference>
<dbReference type="PANTHER" id="PTHR11695:SF294">
    <property type="entry name" value="RETICULON-4-INTERACTING PROTEIN 1, MITOCHONDRIAL"/>
    <property type="match status" value="1"/>
</dbReference>
<evidence type="ECO:0000313" key="3">
    <source>
        <dbReference type="EMBL" id="SFA40309.1"/>
    </source>
</evidence>
<dbReference type="InterPro" id="IPR036291">
    <property type="entry name" value="NAD(P)-bd_dom_sf"/>
</dbReference>
<feature type="domain" description="Enoyl reductase (ER)" evidence="2">
    <location>
        <begin position="10"/>
        <end position="306"/>
    </location>
</feature>
<dbReference type="PANTHER" id="PTHR11695">
    <property type="entry name" value="ALCOHOL DEHYDROGENASE RELATED"/>
    <property type="match status" value="1"/>
</dbReference>
<dbReference type="InterPro" id="IPR013154">
    <property type="entry name" value="ADH-like_N"/>
</dbReference>
<dbReference type="SUPFAM" id="SSF51735">
    <property type="entry name" value="NAD(P)-binding Rossmann-fold domains"/>
    <property type="match status" value="1"/>
</dbReference>
<evidence type="ECO:0000259" key="2">
    <source>
        <dbReference type="SMART" id="SM00829"/>
    </source>
</evidence>
<reference evidence="4" key="1">
    <citation type="submission" date="2016-10" db="EMBL/GenBank/DDBJ databases">
        <authorList>
            <person name="Varghese N."/>
            <person name="Submissions S."/>
        </authorList>
    </citation>
    <scope>NUCLEOTIDE SEQUENCE [LARGE SCALE GENOMIC DNA]</scope>
    <source>
        <strain evidence="4">DSM 18130</strain>
    </source>
</reference>
<dbReference type="Gene3D" id="3.40.50.720">
    <property type="entry name" value="NAD(P)-binding Rossmann-like Domain"/>
    <property type="match status" value="1"/>
</dbReference>
<dbReference type="Gene3D" id="3.90.180.10">
    <property type="entry name" value="Medium-chain alcohol dehydrogenases, catalytic domain"/>
    <property type="match status" value="1"/>
</dbReference>
<keyword evidence="1" id="KW-0560">Oxidoreductase</keyword>
<dbReference type="AlphaFoldDB" id="A0A1I0SLE5"/>
<dbReference type="GO" id="GO:0016491">
    <property type="term" value="F:oxidoreductase activity"/>
    <property type="evidence" value="ECO:0007669"/>
    <property type="project" value="UniProtKB-KW"/>
</dbReference>
<keyword evidence="4" id="KW-1185">Reference proteome</keyword>
<dbReference type="RefSeq" id="WP_090980071.1">
    <property type="nucleotide sequence ID" value="NZ_FOJM01000002.1"/>
</dbReference>
<dbReference type="InterPro" id="IPR050700">
    <property type="entry name" value="YIM1/Zinc_Alcohol_DH_Fams"/>
</dbReference>
<gene>
    <name evidence="3" type="ORF">SAMN04488511_10233</name>
</gene>
<organism evidence="3 4">
    <name type="scientific">Pedobacter suwonensis</name>
    <dbReference type="NCBI Taxonomy" id="332999"/>
    <lineage>
        <taxon>Bacteria</taxon>
        <taxon>Pseudomonadati</taxon>
        <taxon>Bacteroidota</taxon>
        <taxon>Sphingobacteriia</taxon>
        <taxon>Sphingobacteriales</taxon>
        <taxon>Sphingobacteriaceae</taxon>
        <taxon>Pedobacter</taxon>
    </lineage>
</organism>
<accession>A0A1I0SLE5</accession>
<dbReference type="Pfam" id="PF13602">
    <property type="entry name" value="ADH_zinc_N_2"/>
    <property type="match status" value="1"/>
</dbReference>
<dbReference type="InterPro" id="IPR002364">
    <property type="entry name" value="Quin_OxRdtase/zeta-crystal_CS"/>
</dbReference>
<evidence type="ECO:0000313" key="4">
    <source>
        <dbReference type="Proteomes" id="UP000198836"/>
    </source>
</evidence>
<proteinExistence type="predicted"/>
<dbReference type="PROSITE" id="PS01162">
    <property type="entry name" value="QOR_ZETA_CRYSTAL"/>
    <property type="match status" value="1"/>
</dbReference>